<dbReference type="Pfam" id="PF19430">
    <property type="entry name" value="TBC1D23_C"/>
    <property type="match status" value="1"/>
</dbReference>
<dbReference type="Pfam" id="PF00581">
    <property type="entry name" value="Rhodanese"/>
    <property type="match status" value="1"/>
</dbReference>
<dbReference type="EMBL" id="CAAE01014641">
    <property type="protein sequence ID" value="CAG01395.1"/>
    <property type="molecule type" value="Genomic_DNA"/>
</dbReference>
<comment type="caution">
    <text evidence="3">The sequence shown here is derived from an EMBL/GenBank/DDBJ whole genome shotgun (WGS) entry which is preliminary data.</text>
</comment>
<reference evidence="3" key="1">
    <citation type="journal article" date="2004" name="Nature">
        <title>Genome duplication in the teleost fish Tetraodon nigroviridis reveals the early vertebrate proto-karyotype.</title>
        <authorList>
            <person name="Jaillon O."/>
            <person name="Aury J.-M."/>
            <person name="Brunet F."/>
            <person name="Petit J.-L."/>
            <person name="Stange-Thomann N."/>
            <person name="Mauceli E."/>
            <person name="Bouneau L."/>
            <person name="Fischer C."/>
            <person name="Ozouf-Costaz C."/>
            <person name="Bernot A."/>
            <person name="Nicaud S."/>
            <person name="Jaffe D."/>
            <person name="Fisher S."/>
            <person name="Lutfalla G."/>
            <person name="Dossat C."/>
            <person name="Segurens B."/>
            <person name="Dasilva C."/>
            <person name="Salanoubat M."/>
            <person name="Levy M."/>
            <person name="Boudet N."/>
            <person name="Castellano S."/>
            <person name="Anthouard V."/>
            <person name="Jubin C."/>
            <person name="Castelli V."/>
            <person name="Katinka M."/>
            <person name="Vacherie B."/>
            <person name="Biemont C."/>
            <person name="Skalli Z."/>
            <person name="Cattolico L."/>
            <person name="Poulain J."/>
            <person name="De Berardinis V."/>
            <person name="Cruaud C."/>
            <person name="Duprat S."/>
            <person name="Brottier P."/>
            <person name="Coutanceau J.-P."/>
            <person name="Gouzy J."/>
            <person name="Parra G."/>
            <person name="Lardier G."/>
            <person name="Chapple C."/>
            <person name="McKernan K.J."/>
            <person name="McEwan P."/>
            <person name="Bosak S."/>
            <person name="Kellis M."/>
            <person name="Volff J.-N."/>
            <person name="Guigo R."/>
            <person name="Zody M.C."/>
            <person name="Mesirov J."/>
            <person name="Lindblad-Toh K."/>
            <person name="Birren B."/>
            <person name="Nusbaum C."/>
            <person name="Kahn D."/>
            <person name="Robinson-Rechavi M."/>
            <person name="Laudet V."/>
            <person name="Schachter V."/>
            <person name="Quetier F."/>
            <person name="Saurin W."/>
            <person name="Scarpelli C."/>
            <person name="Wincker P."/>
            <person name="Lander E.S."/>
            <person name="Weissenbach J."/>
            <person name="Roest Crollius H."/>
        </authorList>
    </citation>
    <scope>NUCLEOTIDE SEQUENCE [LARGE SCALE GENOMIC DNA]</scope>
</reference>
<sequence length="730" mass="79702">QDLAEALDSGGSDMEMDRGTVPVQEHSAQHRAKTWKIALNVSGKGDSLSSWDGVLDLPEQPLIHSRSQQLVVLLEDVVYLFRPAGGLGGRASPRGVRCGVGHHFLLQVPEHLLHPGAELAPPAQTAAGPPASSQRPLQLLLRVHDQVHPQVWASVLPGRLRLPSGAGNLTAVTCAGLGTVWQTAARSTSTDYCCSITSRNFAPSWTPRRSPRTPTPSTGCVSLLRVLALGLAEGLPDPSLTLTLTLHSWAASSPATAFLTLHRPCGTSTSSRLTPFSSSSSRSSSSSMPKMLESFPSLLEAEDIEDLFSLAQYYQSKTPLSFRKMNQNLFGSSLVALKEEDTDLSQALCLPVSVPEILQANQQDGVRFFVVDCRPAEQYNSGHLSTAFHLDSDLMLQNPSEFALSVKSLLEAQKQSLESGSIASGEHLCFMGSGREEEDMYMNMVLAHFLQKNKEYVSIAKGGFMALQQHLADMNVEGLDSSYIHWIVSTSGSHSSLSSADVESLSSSADGKGVKSLVNKMTFALKSKSVNVKEKMISFIENTSTPVERISFNLPWPEKVTTDRHVSSSDRVGKPYRGVKPVFSIADEEEYDTDEIDSSSMSDDDRKEIVNIQTWINKPDVKHHIPCNEVKETGHMFPSHLLITATHMYCLREIASRRGFAYIQSRQALNSVVKITSKKKHPELITFKFGSNSSSGAEITAVERYLIPNAGDATKVIKQQIMKVLDALES</sequence>
<dbReference type="PANTHER" id="PTHR13297:SF5">
    <property type="entry name" value="TBC1 DOMAIN FAMILY MEMBER 23"/>
    <property type="match status" value="1"/>
</dbReference>
<accession>Q4SD87</accession>
<dbReference type="GO" id="GO:1990403">
    <property type="term" value="P:embryonic brain development"/>
    <property type="evidence" value="ECO:0007669"/>
    <property type="project" value="TreeGrafter"/>
</dbReference>
<evidence type="ECO:0000313" key="3">
    <source>
        <dbReference type="EMBL" id="CAG01395.1"/>
    </source>
</evidence>
<organism evidence="3">
    <name type="scientific">Tetraodon nigroviridis</name>
    <name type="common">Spotted green pufferfish</name>
    <name type="synonym">Chelonodon nigroviridis</name>
    <dbReference type="NCBI Taxonomy" id="99883"/>
    <lineage>
        <taxon>Eukaryota</taxon>
        <taxon>Metazoa</taxon>
        <taxon>Chordata</taxon>
        <taxon>Craniata</taxon>
        <taxon>Vertebrata</taxon>
        <taxon>Euteleostomi</taxon>
        <taxon>Actinopterygii</taxon>
        <taxon>Neopterygii</taxon>
        <taxon>Teleostei</taxon>
        <taxon>Neoteleostei</taxon>
        <taxon>Acanthomorphata</taxon>
        <taxon>Eupercaria</taxon>
        <taxon>Tetraodontiformes</taxon>
        <taxon>Tetradontoidea</taxon>
        <taxon>Tetraodontidae</taxon>
        <taxon>Tetraodon</taxon>
    </lineage>
</organism>
<gene>
    <name evidence="3" type="ORF">GSTENG00020150001</name>
</gene>
<dbReference type="GO" id="GO:0005802">
    <property type="term" value="C:trans-Golgi network"/>
    <property type="evidence" value="ECO:0007669"/>
    <property type="project" value="TreeGrafter"/>
</dbReference>
<dbReference type="GO" id="GO:0042147">
    <property type="term" value="P:retrograde transport, endosome to Golgi"/>
    <property type="evidence" value="ECO:0007669"/>
    <property type="project" value="InterPro"/>
</dbReference>
<feature type="compositionally biased region" description="Low complexity" evidence="1">
    <location>
        <begin position="268"/>
        <end position="288"/>
    </location>
</feature>
<protein>
    <submittedName>
        <fullName evidence="3">(spotted green pufferfish) hypothetical protein</fullName>
    </submittedName>
</protein>
<evidence type="ECO:0000256" key="1">
    <source>
        <dbReference type="SAM" id="MobiDB-lite"/>
    </source>
</evidence>
<reference evidence="3" key="2">
    <citation type="submission" date="2004-02" db="EMBL/GenBank/DDBJ databases">
        <authorList>
            <consortium name="Genoscope"/>
            <consortium name="Whitehead Institute Centre for Genome Research"/>
        </authorList>
    </citation>
    <scope>NUCLEOTIDE SEQUENCE</scope>
</reference>
<feature type="non-terminal residue" evidence="3">
    <location>
        <position position="730"/>
    </location>
</feature>
<proteinExistence type="predicted"/>
<evidence type="ECO:0000259" key="2">
    <source>
        <dbReference type="PROSITE" id="PS50206"/>
    </source>
</evidence>
<dbReference type="AlphaFoldDB" id="Q4SD87"/>
<dbReference type="FunFam" id="3.40.250.10:FF:000002">
    <property type="entry name" value="TBC1 domain family member 23"/>
    <property type="match status" value="1"/>
</dbReference>
<dbReference type="InterPro" id="IPR039755">
    <property type="entry name" value="TBC1D23"/>
</dbReference>
<dbReference type="CDD" id="cd20788">
    <property type="entry name" value="TBC1D23_C-like"/>
    <property type="match status" value="1"/>
</dbReference>
<feature type="domain" description="Rhodanese" evidence="2">
    <location>
        <begin position="364"/>
        <end position="476"/>
    </location>
</feature>
<dbReference type="InterPro" id="IPR045799">
    <property type="entry name" value="TBC1D23_C"/>
</dbReference>
<name>Q4SD87_TETNG</name>
<dbReference type="GO" id="GO:0099041">
    <property type="term" value="P:vesicle tethering to Golgi"/>
    <property type="evidence" value="ECO:0007669"/>
    <property type="project" value="TreeGrafter"/>
</dbReference>
<dbReference type="GO" id="GO:0005829">
    <property type="term" value="C:cytosol"/>
    <property type="evidence" value="ECO:0007669"/>
    <property type="project" value="GOC"/>
</dbReference>
<dbReference type="InterPro" id="IPR001763">
    <property type="entry name" value="Rhodanese-like_dom"/>
</dbReference>
<feature type="non-terminal residue" evidence="3">
    <location>
        <position position="1"/>
    </location>
</feature>
<dbReference type="OrthoDB" id="73307at2759"/>
<dbReference type="PANTHER" id="PTHR13297">
    <property type="entry name" value="TBC1 DOMAIN FAMILY MEMBER 23-RELATED"/>
    <property type="match status" value="1"/>
</dbReference>
<feature type="region of interest" description="Disordered" evidence="1">
    <location>
        <begin position="267"/>
        <end position="288"/>
    </location>
</feature>
<dbReference type="SUPFAM" id="SSF52821">
    <property type="entry name" value="Rhodanese/Cell cycle control phosphatase"/>
    <property type="match status" value="1"/>
</dbReference>
<dbReference type="KEGG" id="tng:GSTEN00020150G001"/>
<dbReference type="Gene3D" id="3.40.250.10">
    <property type="entry name" value="Rhodanese-like domain"/>
    <property type="match status" value="1"/>
</dbReference>
<dbReference type="InterPro" id="IPR036873">
    <property type="entry name" value="Rhodanese-like_dom_sf"/>
</dbReference>
<dbReference type="PROSITE" id="PS50206">
    <property type="entry name" value="RHODANESE_3"/>
    <property type="match status" value="1"/>
</dbReference>